<sequence length="244" mass="26239">MQIAIVLYPGLTTLDAIGPYEVLRNIPDCELRFVSHKPGPIVTDSGVLVLGATHSYEETSAPDIVLVPGSEANTTTAMADGRLLQWLTKVHQTSRYTLSVCSGALILGAAGILKGHPATTHWIAQSMLPQFGAEPQREKRVVQSGKIVTAAGVSAGIDLALFVVGELCGRQRAEIVQLLLEYDPQPSFQSGHPSKASKAVFEAARAEMLDRAKNPRNTLSVPVILWRNALNKIRSRLGLARNSA</sequence>
<dbReference type="Pfam" id="PF01965">
    <property type="entry name" value="DJ-1_PfpI"/>
    <property type="match status" value="1"/>
</dbReference>
<organism evidence="2 3">
    <name type="scientific">Dyella flava</name>
    <dbReference type="NCBI Taxonomy" id="1920170"/>
    <lineage>
        <taxon>Bacteria</taxon>
        <taxon>Pseudomonadati</taxon>
        <taxon>Pseudomonadota</taxon>
        <taxon>Gammaproteobacteria</taxon>
        <taxon>Lysobacterales</taxon>
        <taxon>Rhodanobacteraceae</taxon>
        <taxon>Dyella</taxon>
    </lineage>
</organism>
<reference evidence="2" key="1">
    <citation type="submission" date="2020-10" db="EMBL/GenBank/DDBJ databases">
        <title>Phylogeny of dyella-like bacteria.</title>
        <authorList>
            <person name="Fu J."/>
        </authorList>
    </citation>
    <scope>NUCLEOTIDE SEQUENCE</scope>
    <source>
        <strain evidence="2">DHOC52</strain>
    </source>
</reference>
<dbReference type="InterPro" id="IPR029062">
    <property type="entry name" value="Class_I_gatase-like"/>
</dbReference>
<protein>
    <submittedName>
        <fullName evidence="2">DJ-1/PfpI family protein</fullName>
    </submittedName>
</protein>
<evidence type="ECO:0000313" key="2">
    <source>
        <dbReference type="EMBL" id="MBM7125920.1"/>
    </source>
</evidence>
<dbReference type="CDD" id="cd03139">
    <property type="entry name" value="GATase1_PfpI_2"/>
    <property type="match status" value="1"/>
</dbReference>
<keyword evidence="3" id="KW-1185">Reference proteome</keyword>
<dbReference type="InterPro" id="IPR052158">
    <property type="entry name" value="INH-QAR"/>
</dbReference>
<evidence type="ECO:0000313" key="3">
    <source>
        <dbReference type="Proteomes" id="UP001430149"/>
    </source>
</evidence>
<proteinExistence type="predicted"/>
<dbReference type="Proteomes" id="UP001430149">
    <property type="component" value="Unassembled WGS sequence"/>
</dbReference>
<name>A0ABS2K5F0_9GAMM</name>
<dbReference type="InterPro" id="IPR002818">
    <property type="entry name" value="DJ-1/PfpI"/>
</dbReference>
<dbReference type="SUPFAM" id="SSF52317">
    <property type="entry name" value="Class I glutamine amidotransferase-like"/>
    <property type="match status" value="1"/>
</dbReference>
<dbReference type="PANTHER" id="PTHR43130">
    <property type="entry name" value="ARAC-FAMILY TRANSCRIPTIONAL REGULATOR"/>
    <property type="match status" value="1"/>
</dbReference>
<accession>A0ABS2K5F0</accession>
<gene>
    <name evidence="2" type="ORF">ISP19_11130</name>
</gene>
<dbReference type="EMBL" id="JADIKE010000035">
    <property type="protein sequence ID" value="MBM7125920.1"/>
    <property type="molecule type" value="Genomic_DNA"/>
</dbReference>
<comment type="caution">
    <text evidence="2">The sequence shown here is derived from an EMBL/GenBank/DDBJ whole genome shotgun (WGS) entry which is preliminary data.</text>
</comment>
<evidence type="ECO:0000259" key="1">
    <source>
        <dbReference type="Pfam" id="PF01965"/>
    </source>
</evidence>
<dbReference type="PANTHER" id="PTHR43130:SF2">
    <property type="entry name" value="DJ-1_PFPI DOMAIN-CONTAINING PROTEIN"/>
    <property type="match status" value="1"/>
</dbReference>
<dbReference type="RefSeq" id="WP_204682013.1">
    <property type="nucleotide sequence ID" value="NZ_BSNR01000001.1"/>
</dbReference>
<feature type="domain" description="DJ-1/PfpI" evidence="1">
    <location>
        <begin position="2"/>
        <end position="164"/>
    </location>
</feature>
<dbReference type="Gene3D" id="3.40.50.880">
    <property type="match status" value="1"/>
</dbReference>